<evidence type="ECO:0000313" key="2">
    <source>
        <dbReference type="Proteomes" id="UP000234439"/>
    </source>
</evidence>
<dbReference type="EMBL" id="NCMJ01000019">
    <property type="protein sequence ID" value="PLE29247.1"/>
    <property type="molecule type" value="Genomic_DNA"/>
</dbReference>
<reference evidence="1 2" key="1">
    <citation type="journal article" date="2017" name="J. Infect. Dis.">
        <title>An Analysis of the Epidemic of Klebsiella pneumoniae Carbapenemase-Producing K. pneumoniae: Convergence of Two Evolutionary Mechanisms Creates the Perfect Storm.</title>
        <authorList>
            <person name="Rojas L.J."/>
            <person name="Weinstock G.M."/>
            <person name="De La Cadena E."/>
            <person name="Diaz L."/>
            <person name="Rios R."/>
            <person name="Hanson B.M."/>
            <person name="Brown J.S."/>
            <person name="Vats P."/>
            <person name="Phillips D.S."/>
            <person name="Nguyen H."/>
            <person name="Hujer K.M."/>
            <person name="Correa A."/>
            <person name="Adams M.D."/>
            <person name="Perez F."/>
            <person name="Sodergren E."/>
            <person name="Narechania A."/>
            <person name="Planet P.J."/>
            <person name="Villegas M.V."/>
            <person name="Bonomo R.A."/>
            <person name="Arias C.A."/>
        </authorList>
    </citation>
    <scope>NUCLEOTIDE SEQUENCE [LARGE SCALE GENOMIC DNA]</scope>
    <source>
        <strain evidence="1 2">COL-Kpn30</strain>
    </source>
</reference>
<dbReference type="AlphaFoldDB" id="A0A9Q6EZJ6"/>
<comment type="caution">
    <text evidence="1">The sequence shown here is derived from an EMBL/GenBank/DDBJ whole genome shotgun (WGS) entry which is preliminary data.</text>
</comment>
<evidence type="ECO:0000313" key="1">
    <source>
        <dbReference type="EMBL" id="PLE29247.1"/>
    </source>
</evidence>
<protein>
    <submittedName>
        <fullName evidence="1">Uncharacterized protein</fullName>
    </submittedName>
</protein>
<name>A0A9Q6EZJ6_KLEPN</name>
<accession>A0A9Q6EZJ6</accession>
<gene>
    <name evidence="1" type="ORF">B6I68_03205</name>
</gene>
<organism evidence="1 2">
    <name type="scientific">Klebsiella pneumoniae</name>
    <dbReference type="NCBI Taxonomy" id="573"/>
    <lineage>
        <taxon>Bacteria</taxon>
        <taxon>Pseudomonadati</taxon>
        <taxon>Pseudomonadota</taxon>
        <taxon>Gammaproteobacteria</taxon>
        <taxon>Enterobacterales</taxon>
        <taxon>Enterobacteriaceae</taxon>
        <taxon>Klebsiella/Raoultella group</taxon>
        <taxon>Klebsiella</taxon>
        <taxon>Klebsiella pneumoniae complex</taxon>
    </lineage>
</organism>
<proteinExistence type="predicted"/>
<sequence>MKKPALKGWFLWSFWSAREDLNLRPPTPHDAADKTLKAVPLLVVCVVCMYKQTVLFLQNLRFIHQ</sequence>
<dbReference type="Proteomes" id="UP000234439">
    <property type="component" value="Unassembled WGS sequence"/>
</dbReference>